<proteinExistence type="predicted"/>
<organism evidence="1 2">
    <name type="scientific">Trifolium medium</name>
    <dbReference type="NCBI Taxonomy" id="97028"/>
    <lineage>
        <taxon>Eukaryota</taxon>
        <taxon>Viridiplantae</taxon>
        <taxon>Streptophyta</taxon>
        <taxon>Embryophyta</taxon>
        <taxon>Tracheophyta</taxon>
        <taxon>Spermatophyta</taxon>
        <taxon>Magnoliopsida</taxon>
        <taxon>eudicotyledons</taxon>
        <taxon>Gunneridae</taxon>
        <taxon>Pentapetalae</taxon>
        <taxon>rosids</taxon>
        <taxon>fabids</taxon>
        <taxon>Fabales</taxon>
        <taxon>Fabaceae</taxon>
        <taxon>Papilionoideae</taxon>
        <taxon>50 kb inversion clade</taxon>
        <taxon>NPAAA clade</taxon>
        <taxon>Hologalegina</taxon>
        <taxon>IRL clade</taxon>
        <taxon>Trifolieae</taxon>
        <taxon>Trifolium</taxon>
    </lineage>
</organism>
<reference evidence="1 2" key="1">
    <citation type="journal article" date="2018" name="Front. Plant Sci.">
        <title>Red Clover (Trifolium pratense) and Zigzag Clover (T. medium) - A Picture of Genomic Similarities and Differences.</title>
        <authorList>
            <person name="Dluhosova J."/>
            <person name="Istvanek J."/>
            <person name="Nedelnik J."/>
            <person name="Repkova J."/>
        </authorList>
    </citation>
    <scope>NUCLEOTIDE SEQUENCE [LARGE SCALE GENOMIC DNA]</scope>
    <source>
        <strain evidence="2">cv. 10/8</strain>
        <tissue evidence="1">Leaf</tissue>
    </source>
</reference>
<dbReference type="EMBL" id="LXQA011280366">
    <property type="protein sequence ID" value="MCI91702.1"/>
    <property type="molecule type" value="Genomic_DNA"/>
</dbReference>
<evidence type="ECO:0000313" key="2">
    <source>
        <dbReference type="Proteomes" id="UP000265520"/>
    </source>
</evidence>
<evidence type="ECO:0000313" key="1">
    <source>
        <dbReference type="EMBL" id="MCI91702.1"/>
    </source>
</evidence>
<dbReference type="Proteomes" id="UP000265520">
    <property type="component" value="Unassembled WGS sequence"/>
</dbReference>
<sequence length="44" mass="4629">ADTEVFEAEAYDMPAVGIALGLQMPHRGTESIAHELGAFVTVSP</sequence>
<keyword evidence="2" id="KW-1185">Reference proteome</keyword>
<accession>A0A392VW55</accession>
<feature type="non-terminal residue" evidence="1">
    <location>
        <position position="1"/>
    </location>
</feature>
<name>A0A392VW55_9FABA</name>
<comment type="caution">
    <text evidence="1">The sequence shown here is derived from an EMBL/GenBank/DDBJ whole genome shotgun (WGS) entry which is preliminary data.</text>
</comment>
<dbReference type="AlphaFoldDB" id="A0A392VW55"/>
<protein>
    <submittedName>
        <fullName evidence="1">Uncharacterized protein</fullName>
    </submittedName>
</protein>